<keyword evidence="5 7" id="KW-0732">Signal</keyword>
<sequence>MIGSPIPGTRTSRPLKIMQIITSVAVVLVALSVMADSAEVQTVTEPTLTQKFERFQHEVQAFADRVGEKTKAAFQDLHHSEISNKTRNWFSETFQKLKEKFRAPFSREESN</sequence>
<dbReference type="Proteomes" id="UP000826234">
    <property type="component" value="Unassembled WGS sequence"/>
</dbReference>
<dbReference type="PANTHER" id="PTHR16565:SF2">
    <property type="entry name" value="APOLIPOPROTEIN C-I"/>
    <property type="match status" value="1"/>
</dbReference>
<evidence type="ECO:0000313" key="8">
    <source>
        <dbReference type="EMBL" id="KAH0631650.1"/>
    </source>
</evidence>
<evidence type="ECO:0000256" key="4">
    <source>
        <dbReference type="ARBA" id="ARBA00022525"/>
    </source>
</evidence>
<evidence type="ECO:0000313" key="9">
    <source>
        <dbReference type="Proteomes" id="UP000826234"/>
    </source>
</evidence>
<evidence type="ECO:0000256" key="3">
    <source>
        <dbReference type="ARBA" id="ARBA00022448"/>
    </source>
</evidence>
<comment type="caution">
    <text evidence="8">The sequence shown here is derived from an EMBL/GenBank/DDBJ whole genome shotgun (WGS) entry which is preliminary data.</text>
</comment>
<evidence type="ECO:0000256" key="5">
    <source>
        <dbReference type="ARBA" id="ARBA00022729"/>
    </source>
</evidence>
<evidence type="ECO:0000256" key="1">
    <source>
        <dbReference type="ARBA" id="ARBA00004613"/>
    </source>
</evidence>
<keyword evidence="4" id="KW-0964">Secreted</keyword>
<dbReference type="Gene3D" id="4.10.260.30">
    <property type="entry name" value="Apolipoprotein C-I"/>
    <property type="match status" value="1"/>
</dbReference>
<keyword evidence="9" id="KW-1185">Reference proteome</keyword>
<dbReference type="InterPro" id="IPR043081">
    <property type="entry name" value="ApoC-1_sf"/>
</dbReference>
<dbReference type="Pfam" id="PF04691">
    <property type="entry name" value="ApoC-I"/>
    <property type="match status" value="1"/>
</dbReference>
<gene>
    <name evidence="8" type="ORF">JD844_006086</name>
</gene>
<dbReference type="InterPro" id="IPR006781">
    <property type="entry name" value="ApoC-I"/>
</dbReference>
<accession>A0ABQ7TPD2</accession>
<dbReference type="EMBL" id="JAIPUX010000035">
    <property type="protein sequence ID" value="KAH0631650.1"/>
    <property type="molecule type" value="Genomic_DNA"/>
</dbReference>
<organism evidence="8 9">
    <name type="scientific">Phrynosoma platyrhinos</name>
    <name type="common">Desert horned lizard</name>
    <dbReference type="NCBI Taxonomy" id="52577"/>
    <lineage>
        <taxon>Eukaryota</taxon>
        <taxon>Metazoa</taxon>
        <taxon>Chordata</taxon>
        <taxon>Craniata</taxon>
        <taxon>Vertebrata</taxon>
        <taxon>Euteleostomi</taxon>
        <taxon>Lepidosauria</taxon>
        <taxon>Squamata</taxon>
        <taxon>Bifurcata</taxon>
        <taxon>Unidentata</taxon>
        <taxon>Episquamata</taxon>
        <taxon>Toxicofera</taxon>
        <taxon>Iguania</taxon>
        <taxon>Phrynosomatidae</taxon>
        <taxon>Phrynosomatinae</taxon>
        <taxon>Phrynosoma</taxon>
    </lineage>
</organism>
<reference evidence="8 9" key="1">
    <citation type="journal article" date="2022" name="Gigascience">
        <title>A chromosome-level genome assembly and annotation of the desert horned lizard, Phrynosoma platyrhinos, provides insight into chromosomal rearrangements among reptiles.</title>
        <authorList>
            <person name="Koochekian N."/>
            <person name="Ascanio A."/>
            <person name="Farleigh K."/>
            <person name="Card D.C."/>
            <person name="Schield D.R."/>
            <person name="Castoe T.A."/>
            <person name="Jezkova T."/>
        </authorList>
    </citation>
    <scope>NUCLEOTIDE SEQUENCE [LARGE SCALE GENOMIC DNA]</scope>
    <source>
        <strain evidence="8">NK-2021</strain>
    </source>
</reference>
<feature type="signal peptide" evidence="7">
    <location>
        <begin position="1"/>
        <end position="40"/>
    </location>
</feature>
<name>A0ABQ7TPD2_PHRPL</name>
<comment type="subcellular location">
    <subcellularLocation>
        <location evidence="1">Secreted</location>
    </subcellularLocation>
</comment>
<keyword evidence="6" id="KW-0445">Lipid transport</keyword>
<evidence type="ECO:0000256" key="2">
    <source>
        <dbReference type="ARBA" id="ARBA00009204"/>
    </source>
</evidence>
<evidence type="ECO:0000256" key="6">
    <source>
        <dbReference type="ARBA" id="ARBA00023055"/>
    </source>
</evidence>
<keyword evidence="3" id="KW-0813">Transport</keyword>
<proteinExistence type="inferred from homology"/>
<evidence type="ECO:0008006" key="10">
    <source>
        <dbReference type="Google" id="ProtNLM"/>
    </source>
</evidence>
<protein>
    <recommendedName>
        <fullName evidence="10">Apolipoprotein C-I</fullName>
    </recommendedName>
</protein>
<dbReference type="PANTHER" id="PTHR16565">
    <property type="entry name" value="APOLIPOPROTEIN C-I"/>
    <property type="match status" value="1"/>
</dbReference>
<comment type="similarity">
    <text evidence="2">Belongs to the apolipoprotein C1 family.</text>
</comment>
<evidence type="ECO:0000256" key="7">
    <source>
        <dbReference type="SAM" id="SignalP"/>
    </source>
</evidence>
<feature type="chain" id="PRO_5047052338" description="Apolipoprotein C-I" evidence="7">
    <location>
        <begin position="41"/>
        <end position="111"/>
    </location>
</feature>